<dbReference type="InterPro" id="IPR005312">
    <property type="entry name" value="DUF1759"/>
</dbReference>
<dbReference type="Pfam" id="PF18701">
    <property type="entry name" value="DUF5641"/>
    <property type="match status" value="1"/>
</dbReference>
<dbReference type="Pfam" id="PF03564">
    <property type="entry name" value="DUF1759"/>
    <property type="match status" value="1"/>
</dbReference>
<dbReference type="GO" id="GO:0015074">
    <property type="term" value="P:DNA integration"/>
    <property type="evidence" value="ECO:0007669"/>
    <property type="project" value="InterPro"/>
</dbReference>
<dbReference type="PROSITE" id="PS50994">
    <property type="entry name" value="INTEGRASE"/>
    <property type="match status" value="1"/>
</dbReference>
<dbReference type="PANTHER" id="PTHR47331">
    <property type="entry name" value="PHD-TYPE DOMAIN-CONTAINING PROTEIN"/>
    <property type="match status" value="1"/>
</dbReference>
<name>A0A6G0W1M6_APHCR</name>
<proteinExistence type="predicted"/>
<dbReference type="GO" id="GO:0071897">
    <property type="term" value="P:DNA biosynthetic process"/>
    <property type="evidence" value="ECO:0007669"/>
    <property type="project" value="UniProtKB-ARBA"/>
</dbReference>
<dbReference type="OrthoDB" id="6599864at2759"/>
<dbReference type="InterPro" id="IPR036397">
    <property type="entry name" value="RNaseH_sf"/>
</dbReference>
<dbReference type="InterPro" id="IPR040676">
    <property type="entry name" value="DUF5641"/>
</dbReference>
<evidence type="ECO:0000259" key="1">
    <source>
        <dbReference type="PROSITE" id="PS50994"/>
    </source>
</evidence>
<evidence type="ECO:0000313" key="2">
    <source>
        <dbReference type="EMBL" id="KAF0720151.1"/>
    </source>
</evidence>
<dbReference type="PANTHER" id="PTHR47331:SF5">
    <property type="entry name" value="RIBONUCLEASE H"/>
    <property type="match status" value="1"/>
</dbReference>
<dbReference type="InterPro" id="IPR043502">
    <property type="entry name" value="DNA/RNA_pol_sf"/>
</dbReference>
<dbReference type="GO" id="GO:0042575">
    <property type="term" value="C:DNA polymerase complex"/>
    <property type="evidence" value="ECO:0007669"/>
    <property type="project" value="UniProtKB-ARBA"/>
</dbReference>
<dbReference type="Gene3D" id="3.30.420.10">
    <property type="entry name" value="Ribonuclease H-like superfamily/Ribonuclease H"/>
    <property type="match status" value="1"/>
</dbReference>
<dbReference type="SUPFAM" id="SSF56672">
    <property type="entry name" value="DNA/RNA polymerases"/>
    <property type="match status" value="1"/>
</dbReference>
<dbReference type="InterPro" id="IPR001584">
    <property type="entry name" value="Integrase_cat-core"/>
</dbReference>
<dbReference type="GO" id="GO:0003676">
    <property type="term" value="F:nucleic acid binding"/>
    <property type="evidence" value="ECO:0007669"/>
    <property type="project" value="InterPro"/>
</dbReference>
<comment type="caution">
    <text evidence="2">The sequence shown here is derived from an EMBL/GenBank/DDBJ whole genome shotgun (WGS) entry which is preliminary data.</text>
</comment>
<gene>
    <name evidence="2" type="ORF">FWK35_00031798</name>
</gene>
<sequence length="1515" mass="172792">MDTEEYKSLVRRRSNLKTEVAAHLKFVKKFVESSMAFQAVDIRLGQLKTSINQFEEIQSKIEKLDKRDDQSQADERIQFNDLICDVQASLMTLSEKGKKEPMTSDTVRINDTVRLPAVPAPEFDGNLQNWSAFRDSFGAIFHNNKSLTDVQKLHYLKSCVTKSAGDVIKSFPTTGDNYQKAYDALLMRYENKSLTIQSHIPLDALRQPIHSWDAWLVTLICYKLDNITVGEWQLRQSTRELPKFTELETFLLNRISAYEVDDFNNMSSMEGQHQTMRRAPLKKALFSKSNNLKTPSNVKCVLCTGSHRLHTCDQFLDFAAVCRYGSCHKCGRKHHTKLHEYQHTIKLDNVSTNKLDQQAEVQSSHTSMHVQQHNREHQVMLATAIVKVRGTENEQYELRAVLDSGSQVNFITRRSANLLRLKPLMSTSNISGIGTLSTKSAKLEPTLLSSRFGSYQTSVDLHVLPVITGHLPTSTVDINQFNIPDQVLGNHIKLSPKSFACESQLGWIITGCIPVIESTIPQSLMSTSLTTKQNKISALSFHSPKGIAQCAEEAQVETHFQNSFKRDHNGQFIVKLPINGDPSVLGNSEYMATKSFLAMERRLMSNKALATEHEKFMTEYLITGHMEEIKNTDINQPITYYLPHHAVVKENSITTKTRVVFDASAATSTGISLNDILMRGPTVQPTLYQIILRFRLHNIEITGDIEKMYRQIKVDQLLTVTYGTKSAPYLATKCLSELSKHCTDHRVSRIIKEDFYVDDLLSGGTTVEECCQYYQELTNVLNQFNFPIRKWCSNSAELIAHIPSASEQHYSLLLTEDESITTLGLTWLPKKDVFKFILKPWSPQTQMTKRSLLSDLHKIYDPLGFITPVLIKGKIFLQQLWTIKVDWDTVLPPDIQLKWTRFCNSLQSIENLSIPRLVLCHANKRTITLHGFCDASQNAIGACIYVRSKIVDSEDSWTTALYTSRSRVAPIRTTTIPRLELNGATMLVDLITEVRKEFKALNICLSDDDVNLWTDSSIVLSWINTDTPLKMYVANRITQIHESSTIAQWRYVPSQDNPADLITRGTSAQSLESSTLWWKGPHIPEVRTIKPVLTVTQYHSADLSKDYNILHQYSNWTKLIRITAYIQRFCKNSKFAKTERTIDHLHAFELKTAKEAWVRIAQQEAFKPEITCLEHGNQLSRRSKLIGLSPFLENGIIRVGGRLQLSQLPANQRHPAVLPKAHRVTQLIFEHYHKQYLQAGAQNLLTRVRQEFWHLDARNTARRPTMGNLPRLRVTPSRPFTTTGIDFAGPINLHSGPRNRTTTKAYIAALRRFFSRRGQSSHIYSDNRTKFCGANAELRRLYKQPCNNNKTVIETLAQDEIQWRFNPPSAPHMGGLWEAVVKSTKHHLIRTLKSAKLNFEELFTLLCQFEACLNSRPLTPQSNDPESFLVLTPAHFLVGGCLTLPPDIESPEKPINHIKRWHIVQGMMQGFWRRWSSEYLRTLQVRSKWNVITKDAVIKVGDLVLVKEDNQTPLS</sequence>
<organism evidence="2 3">
    <name type="scientific">Aphis craccivora</name>
    <name type="common">Cowpea aphid</name>
    <dbReference type="NCBI Taxonomy" id="307492"/>
    <lineage>
        <taxon>Eukaryota</taxon>
        <taxon>Metazoa</taxon>
        <taxon>Ecdysozoa</taxon>
        <taxon>Arthropoda</taxon>
        <taxon>Hexapoda</taxon>
        <taxon>Insecta</taxon>
        <taxon>Pterygota</taxon>
        <taxon>Neoptera</taxon>
        <taxon>Paraneoptera</taxon>
        <taxon>Hemiptera</taxon>
        <taxon>Sternorrhyncha</taxon>
        <taxon>Aphidomorpha</taxon>
        <taxon>Aphidoidea</taxon>
        <taxon>Aphididae</taxon>
        <taxon>Aphidini</taxon>
        <taxon>Aphis</taxon>
        <taxon>Aphis</taxon>
    </lineage>
</organism>
<feature type="domain" description="Integrase catalytic" evidence="1">
    <location>
        <begin position="1242"/>
        <end position="1441"/>
    </location>
</feature>
<reference evidence="2 3" key="1">
    <citation type="submission" date="2019-08" db="EMBL/GenBank/DDBJ databases">
        <title>Whole genome of Aphis craccivora.</title>
        <authorList>
            <person name="Voronova N.V."/>
            <person name="Shulinski R.S."/>
            <person name="Bandarenka Y.V."/>
            <person name="Zhorov D.G."/>
            <person name="Warner D."/>
        </authorList>
    </citation>
    <scope>NUCLEOTIDE SEQUENCE [LARGE SCALE GENOMIC DNA]</scope>
    <source>
        <strain evidence="2">180601</strain>
        <tissue evidence="2">Whole Body</tissue>
    </source>
</reference>
<dbReference type="InterPro" id="IPR021109">
    <property type="entry name" value="Peptidase_aspartic_dom_sf"/>
</dbReference>
<feature type="non-terminal residue" evidence="2">
    <location>
        <position position="1515"/>
    </location>
</feature>
<dbReference type="EMBL" id="VUJU01009475">
    <property type="protein sequence ID" value="KAF0720151.1"/>
    <property type="molecule type" value="Genomic_DNA"/>
</dbReference>
<accession>A0A6G0W1M6</accession>
<protein>
    <submittedName>
        <fullName evidence="2">Integrase catalytic domain-containing protein</fullName>
    </submittedName>
</protein>
<evidence type="ECO:0000313" key="3">
    <source>
        <dbReference type="Proteomes" id="UP000478052"/>
    </source>
</evidence>
<dbReference type="SUPFAM" id="SSF53098">
    <property type="entry name" value="Ribonuclease H-like"/>
    <property type="match status" value="1"/>
</dbReference>
<dbReference type="Proteomes" id="UP000478052">
    <property type="component" value="Unassembled WGS sequence"/>
</dbReference>
<dbReference type="InterPro" id="IPR008042">
    <property type="entry name" value="Retrotrans_Pao"/>
</dbReference>
<dbReference type="Pfam" id="PF05380">
    <property type="entry name" value="Peptidase_A17"/>
    <property type="match status" value="1"/>
</dbReference>
<dbReference type="InterPro" id="IPR012337">
    <property type="entry name" value="RNaseH-like_sf"/>
</dbReference>
<dbReference type="Gene3D" id="2.40.70.10">
    <property type="entry name" value="Acid Proteases"/>
    <property type="match status" value="1"/>
</dbReference>
<keyword evidence="3" id="KW-1185">Reference proteome</keyword>